<evidence type="ECO:0000256" key="4">
    <source>
        <dbReference type="ARBA" id="ARBA00022679"/>
    </source>
</evidence>
<gene>
    <name evidence="18" type="ORF">SEMRO_976_G226980.1</name>
</gene>
<evidence type="ECO:0000256" key="15">
    <source>
        <dbReference type="RuleBase" id="RU000304"/>
    </source>
</evidence>
<evidence type="ECO:0000259" key="17">
    <source>
        <dbReference type="PROSITE" id="PS50011"/>
    </source>
</evidence>
<organism evidence="18 19">
    <name type="scientific">Seminavis robusta</name>
    <dbReference type="NCBI Taxonomy" id="568900"/>
    <lineage>
        <taxon>Eukaryota</taxon>
        <taxon>Sar</taxon>
        <taxon>Stramenopiles</taxon>
        <taxon>Ochrophyta</taxon>
        <taxon>Bacillariophyta</taxon>
        <taxon>Bacillariophyceae</taxon>
        <taxon>Bacillariophycidae</taxon>
        <taxon>Naviculales</taxon>
        <taxon>Naviculaceae</taxon>
        <taxon>Seminavis</taxon>
    </lineage>
</organism>
<protein>
    <recommendedName>
        <fullName evidence="2">non-specific serine/threonine protein kinase</fullName>
        <ecNumber evidence="2">2.7.11.1</ecNumber>
    </recommendedName>
</protein>
<dbReference type="InterPro" id="IPR000719">
    <property type="entry name" value="Prot_kinase_dom"/>
</dbReference>
<dbReference type="SMART" id="SM00220">
    <property type="entry name" value="S_TKc"/>
    <property type="match status" value="1"/>
</dbReference>
<evidence type="ECO:0000256" key="11">
    <source>
        <dbReference type="ARBA" id="ARBA00024334"/>
    </source>
</evidence>
<feature type="region of interest" description="Disordered" evidence="16">
    <location>
        <begin position="1"/>
        <end position="27"/>
    </location>
</feature>
<comment type="catalytic activity">
    <reaction evidence="12">
        <text>L-threonyl-[protein] + ATP = O-phospho-L-threonyl-[protein] + ADP + H(+)</text>
        <dbReference type="Rhea" id="RHEA:46608"/>
        <dbReference type="Rhea" id="RHEA-COMP:11060"/>
        <dbReference type="Rhea" id="RHEA-COMP:11605"/>
        <dbReference type="ChEBI" id="CHEBI:15378"/>
        <dbReference type="ChEBI" id="CHEBI:30013"/>
        <dbReference type="ChEBI" id="CHEBI:30616"/>
        <dbReference type="ChEBI" id="CHEBI:61977"/>
        <dbReference type="ChEBI" id="CHEBI:456216"/>
        <dbReference type="EC" id="2.7.11.1"/>
    </reaction>
</comment>
<feature type="binding site" evidence="14">
    <location>
        <position position="64"/>
    </location>
    <ligand>
        <name>ATP</name>
        <dbReference type="ChEBI" id="CHEBI:30616"/>
    </ligand>
</feature>
<dbReference type="SUPFAM" id="SSF56112">
    <property type="entry name" value="Protein kinase-like (PK-like)"/>
    <property type="match status" value="1"/>
</dbReference>
<evidence type="ECO:0000256" key="8">
    <source>
        <dbReference type="ARBA" id="ARBA00022777"/>
    </source>
</evidence>
<proteinExistence type="inferred from homology"/>
<evidence type="ECO:0000256" key="7">
    <source>
        <dbReference type="ARBA" id="ARBA00022741"/>
    </source>
</evidence>
<evidence type="ECO:0000256" key="14">
    <source>
        <dbReference type="PROSITE-ProRule" id="PRU10141"/>
    </source>
</evidence>
<evidence type="ECO:0000256" key="10">
    <source>
        <dbReference type="ARBA" id="ARBA00022840"/>
    </source>
</evidence>
<sequence>MGCGSSTPAEESGAVATDPAQVEDSKSGKRFNELYKIGKELGSGAFSVVKEGSHKQSGESFAIKIVTKAKLTQEDEQALKDEIDVLSELKHSNIIRLYDVFEEKEFYYLITEKMLGGELFDRIVQKSYYNEKEARDTCKILFQAMAYCHKHQVAHRDLKPENLLLTSQDNDSDIKIADFGFAKKCTTPNSLKTQCGTPGYVAPEILEGQQYDTQADMWSLGVIVYILLGGYPPFIEQNQRDLFRKIRKGDYEFHDEYWGQVSEDAKTMISSLLTVNPSKRLSADGSLKNTWMIQDDAALAGKDLGANLEKFKAFNAKRKFKAAVKTVIATNKFSSLGVNFQDNLK</sequence>
<keyword evidence="8 18" id="KW-0418">Kinase</keyword>
<feature type="domain" description="Protein kinase" evidence="17">
    <location>
        <begin position="35"/>
        <end position="292"/>
    </location>
</feature>
<dbReference type="EMBL" id="CAICTM010000974">
    <property type="protein sequence ID" value="CAB9518958.1"/>
    <property type="molecule type" value="Genomic_DNA"/>
</dbReference>
<dbReference type="InterPro" id="IPR008271">
    <property type="entry name" value="Ser/Thr_kinase_AS"/>
</dbReference>
<dbReference type="PANTHER" id="PTHR24347">
    <property type="entry name" value="SERINE/THREONINE-PROTEIN KINASE"/>
    <property type="match status" value="1"/>
</dbReference>
<dbReference type="PROSITE" id="PS00108">
    <property type="entry name" value="PROTEIN_KINASE_ST"/>
    <property type="match status" value="1"/>
</dbReference>
<dbReference type="PROSITE" id="PS50011">
    <property type="entry name" value="PROTEIN_KINASE_DOM"/>
    <property type="match status" value="1"/>
</dbReference>
<dbReference type="GO" id="GO:0046872">
    <property type="term" value="F:metal ion binding"/>
    <property type="evidence" value="ECO:0007669"/>
    <property type="project" value="UniProtKB-KW"/>
</dbReference>
<keyword evidence="10 14" id="KW-0067">ATP-binding</keyword>
<comment type="caution">
    <text evidence="18">The sequence shown here is derived from an EMBL/GenBank/DDBJ whole genome shotgun (WGS) entry which is preliminary data.</text>
</comment>
<dbReference type="CDD" id="cd05117">
    <property type="entry name" value="STKc_CAMK"/>
    <property type="match status" value="1"/>
</dbReference>
<keyword evidence="4" id="KW-0808">Transferase</keyword>
<evidence type="ECO:0000256" key="9">
    <source>
        <dbReference type="ARBA" id="ARBA00022837"/>
    </source>
</evidence>
<name>A0A9N8EDS9_9STRA</name>
<evidence type="ECO:0000256" key="2">
    <source>
        <dbReference type="ARBA" id="ARBA00012513"/>
    </source>
</evidence>
<dbReference type="Proteomes" id="UP001153069">
    <property type="component" value="Unassembled WGS sequence"/>
</dbReference>
<dbReference type="PROSITE" id="PS00107">
    <property type="entry name" value="PROTEIN_KINASE_ATP"/>
    <property type="match status" value="1"/>
</dbReference>
<dbReference type="GO" id="GO:0004674">
    <property type="term" value="F:protein serine/threonine kinase activity"/>
    <property type="evidence" value="ECO:0007669"/>
    <property type="project" value="UniProtKB-KW"/>
</dbReference>
<evidence type="ECO:0000256" key="16">
    <source>
        <dbReference type="SAM" id="MobiDB-lite"/>
    </source>
</evidence>
<keyword evidence="19" id="KW-1185">Reference proteome</keyword>
<dbReference type="FunFam" id="3.30.200.20:FF:000315">
    <property type="entry name" value="Calcium-dependent protein kinase 3"/>
    <property type="match status" value="1"/>
</dbReference>
<reference evidence="18" key="1">
    <citation type="submission" date="2020-06" db="EMBL/GenBank/DDBJ databases">
        <authorList>
            <consortium name="Plant Systems Biology data submission"/>
        </authorList>
    </citation>
    <scope>NUCLEOTIDE SEQUENCE</scope>
    <source>
        <strain evidence="18">D6</strain>
    </source>
</reference>
<dbReference type="InterPro" id="IPR017441">
    <property type="entry name" value="Protein_kinase_ATP_BS"/>
</dbReference>
<keyword evidence="6" id="KW-0677">Repeat</keyword>
<dbReference type="Gene3D" id="3.30.200.20">
    <property type="entry name" value="Phosphorylase Kinase, domain 1"/>
    <property type="match status" value="1"/>
</dbReference>
<dbReference type="Gene3D" id="1.10.510.10">
    <property type="entry name" value="Transferase(Phosphotransferase) domain 1"/>
    <property type="match status" value="1"/>
</dbReference>
<dbReference type="Pfam" id="PF00069">
    <property type="entry name" value="Pkinase"/>
    <property type="match status" value="1"/>
</dbReference>
<evidence type="ECO:0000256" key="13">
    <source>
        <dbReference type="ARBA" id="ARBA00048679"/>
    </source>
</evidence>
<dbReference type="EC" id="2.7.11.1" evidence="2"/>
<evidence type="ECO:0000256" key="3">
    <source>
        <dbReference type="ARBA" id="ARBA00022527"/>
    </source>
</evidence>
<keyword evidence="9" id="KW-0106">Calcium</keyword>
<comment type="catalytic activity">
    <reaction evidence="13">
        <text>L-seryl-[protein] + ATP = O-phospho-L-seryl-[protein] + ADP + H(+)</text>
        <dbReference type="Rhea" id="RHEA:17989"/>
        <dbReference type="Rhea" id="RHEA-COMP:9863"/>
        <dbReference type="Rhea" id="RHEA-COMP:11604"/>
        <dbReference type="ChEBI" id="CHEBI:15378"/>
        <dbReference type="ChEBI" id="CHEBI:29999"/>
        <dbReference type="ChEBI" id="CHEBI:30616"/>
        <dbReference type="ChEBI" id="CHEBI:83421"/>
        <dbReference type="ChEBI" id="CHEBI:456216"/>
        <dbReference type="EC" id="2.7.11.1"/>
    </reaction>
</comment>
<dbReference type="InterPro" id="IPR011009">
    <property type="entry name" value="Kinase-like_dom_sf"/>
</dbReference>
<dbReference type="OrthoDB" id="193931at2759"/>
<keyword evidence="3 15" id="KW-0723">Serine/threonine-protein kinase</keyword>
<accession>A0A9N8EDS9</accession>
<evidence type="ECO:0000313" key="19">
    <source>
        <dbReference type="Proteomes" id="UP001153069"/>
    </source>
</evidence>
<evidence type="ECO:0000256" key="1">
    <source>
        <dbReference type="ARBA" id="ARBA00001946"/>
    </source>
</evidence>
<comment type="similarity">
    <text evidence="11">Belongs to the protein kinase superfamily. Ser/Thr protein kinase family. CDPK subfamily.</text>
</comment>
<evidence type="ECO:0000256" key="6">
    <source>
        <dbReference type="ARBA" id="ARBA00022737"/>
    </source>
</evidence>
<evidence type="ECO:0000313" key="18">
    <source>
        <dbReference type="EMBL" id="CAB9518958.1"/>
    </source>
</evidence>
<dbReference type="FunFam" id="1.10.510.10:FF:000571">
    <property type="entry name" value="Maternal embryonic leucine zipper kinase"/>
    <property type="match status" value="1"/>
</dbReference>
<dbReference type="AlphaFoldDB" id="A0A9N8EDS9"/>
<dbReference type="GO" id="GO:0005524">
    <property type="term" value="F:ATP binding"/>
    <property type="evidence" value="ECO:0007669"/>
    <property type="project" value="UniProtKB-UniRule"/>
</dbReference>
<keyword evidence="7 14" id="KW-0547">Nucleotide-binding</keyword>
<keyword evidence="5" id="KW-0479">Metal-binding</keyword>
<evidence type="ECO:0000256" key="5">
    <source>
        <dbReference type="ARBA" id="ARBA00022723"/>
    </source>
</evidence>
<evidence type="ECO:0000256" key="12">
    <source>
        <dbReference type="ARBA" id="ARBA00047899"/>
    </source>
</evidence>
<comment type="cofactor">
    <cofactor evidence="1">
        <name>Mg(2+)</name>
        <dbReference type="ChEBI" id="CHEBI:18420"/>
    </cofactor>
</comment>